<sequence>MNLCTSVIIVATSLTIVSSAARKMNTIFQWRYIDFTWPSRAVKQEAIRTGAYNYSEVIPMDIDVSHDGRIFLSLVNHPGNPVRLGTLTKRMEYSGPLIQPYPSWEWTNRNDCDAIIEIWKITIDECNRLWVVDTGRDHKLSILCPAKLLAFDLSSNRVVKKLIIPESIAVNDFTKQSIMTTIKVETSGPSCKSTTTIVAQDHERLRFVVGFKTMQSPMVNEEELWVLTNRFPEFLQNRLDFSKFNYYVLQARVRDLIRGTKCELPHSVASAKGHFSGRCQSNRRPNLFDPFSMAGC</sequence>
<dbReference type="EMBL" id="CM056741">
    <property type="protein sequence ID" value="KAJ8687090.1"/>
    <property type="molecule type" value="Genomic_DNA"/>
</dbReference>
<accession>A0ACC2PZ58</accession>
<gene>
    <name evidence="1" type="ORF">QAD02_022884</name>
</gene>
<evidence type="ECO:0000313" key="2">
    <source>
        <dbReference type="Proteomes" id="UP001239111"/>
    </source>
</evidence>
<name>A0ACC2PZ58_9HYME</name>
<reference evidence="1" key="1">
    <citation type="submission" date="2023-04" db="EMBL/GenBank/DDBJ databases">
        <title>A chromosome-level genome assembly of the parasitoid wasp Eretmocerus hayati.</title>
        <authorList>
            <person name="Zhong Y."/>
            <person name="Liu S."/>
            <person name="Liu Y."/>
        </authorList>
    </citation>
    <scope>NUCLEOTIDE SEQUENCE</scope>
    <source>
        <strain evidence="1">ZJU_SS_LIU_2023</strain>
    </source>
</reference>
<organism evidence="1 2">
    <name type="scientific">Eretmocerus hayati</name>
    <dbReference type="NCBI Taxonomy" id="131215"/>
    <lineage>
        <taxon>Eukaryota</taxon>
        <taxon>Metazoa</taxon>
        <taxon>Ecdysozoa</taxon>
        <taxon>Arthropoda</taxon>
        <taxon>Hexapoda</taxon>
        <taxon>Insecta</taxon>
        <taxon>Pterygota</taxon>
        <taxon>Neoptera</taxon>
        <taxon>Endopterygota</taxon>
        <taxon>Hymenoptera</taxon>
        <taxon>Apocrita</taxon>
        <taxon>Proctotrupomorpha</taxon>
        <taxon>Chalcidoidea</taxon>
        <taxon>Aphelinidae</taxon>
        <taxon>Aphelininae</taxon>
        <taxon>Eretmocerus</taxon>
    </lineage>
</organism>
<comment type="caution">
    <text evidence="1">The sequence shown here is derived from an EMBL/GenBank/DDBJ whole genome shotgun (WGS) entry which is preliminary data.</text>
</comment>
<evidence type="ECO:0000313" key="1">
    <source>
        <dbReference type="EMBL" id="KAJ8687090.1"/>
    </source>
</evidence>
<keyword evidence="2" id="KW-1185">Reference proteome</keyword>
<protein>
    <submittedName>
        <fullName evidence="1">Uncharacterized protein</fullName>
    </submittedName>
</protein>
<dbReference type="Proteomes" id="UP001239111">
    <property type="component" value="Chromosome 1"/>
</dbReference>
<proteinExistence type="predicted"/>